<feature type="domain" description="Myb-like" evidence="5">
    <location>
        <begin position="237"/>
        <end position="290"/>
    </location>
</feature>
<dbReference type="PANTHER" id="PTHR46621">
    <property type="entry name" value="SNRNA-ACTIVATING PROTEIN COMPLEX SUBUNIT 4"/>
    <property type="match status" value="1"/>
</dbReference>
<dbReference type="InterPro" id="IPR051575">
    <property type="entry name" value="Myb-like_DNA-bd"/>
</dbReference>
<keyword evidence="1" id="KW-0805">Transcription regulation</keyword>
<evidence type="ECO:0000313" key="6">
    <source>
        <dbReference type="EMBL" id="KAL3318891.1"/>
    </source>
</evidence>
<dbReference type="InterPro" id="IPR001005">
    <property type="entry name" value="SANT/Myb"/>
</dbReference>
<dbReference type="AlphaFoldDB" id="A0ABD2QKE7"/>
<evidence type="ECO:0000256" key="4">
    <source>
        <dbReference type="ARBA" id="ARBA00023242"/>
    </source>
</evidence>
<reference evidence="6 7" key="1">
    <citation type="submission" date="2024-11" db="EMBL/GenBank/DDBJ databases">
        <title>Adaptive evolution of stress response genes in parasites aligns with host niche diversity.</title>
        <authorList>
            <person name="Hahn C."/>
            <person name="Resl P."/>
        </authorList>
    </citation>
    <scope>NUCLEOTIDE SEQUENCE [LARGE SCALE GENOMIC DNA]</scope>
    <source>
        <strain evidence="6">EGGRZ-B1_66</strain>
        <tissue evidence="6">Body</tissue>
    </source>
</reference>
<evidence type="ECO:0000259" key="5">
    <source>
        <dbReference type="PROSITE" id="PS50090"/>
    </source>
</evidence>
<evidence type="ECO:0000256" key="1">
    <source>
        <dbReference type="ARBA" id="ARBA00023015"/>
    </source>
</evidence>
<dbReference type="SMART" id="SM00717">
    <property type="entry name" value="SANT"/>
    <property type="match status" value="3"/>
</dbReference>
<dbReference type="SUPFAM" id="SSF46689">
    <property type="entry name" value="Homeodomain-like"/>
    <property type="match status" value="1"/>
</dbReference>
<dbReference type="PROSITE" id="PS50090">
    <property type="entry name" value="MYB_LIKE"/>
    <property type="match status" value="2"/>
</dbReference>
<evidence type="ECO:0000256" key="2">
    <source>
        <dbReference type="ARBA" id="ARBA00023125"/>
    </source>
</evidence>
<evidence type="ECO:0000313" key="7">
    <source>
        <dbReference type="Proteomes" id="UP001626550"/>
    </source>
</evidence>
<name>A0ABD2QKE7_9PLAT</name>
<feature type="domain" description="Myb-like" evidence="5">
    <location>
        <begin position="397"/>
        <end position="446"/>
    </location>
</feature>
<sequence length="1122" mass="132171">MSIDNSKIYKCLVLNGALKELILKIKDDLNDFRQKYSQPPKTLRENDTHYYPYFKNRINDALPPLNQDQEASHERVEYGREDFNNSFFFQTRSLIRRFIHVLAYQAACKKLEICQKKRSFVLDKLTKCDRGLSKERKELIDSVKDFDIKIEECLILRDSKPPYKLVHFLTEKVFHDQMNSDKFPNLKNQISSRLWIDCIRDQPAEFDLYDWATIAKVMDTNRFSEKNCQYVWSNFIKPGLAEINWDRDQLSKLESLVARFGANGRWVKIAKEMGPFFTPFMCLSIYQRELNVAHTKHRKWDEKELESLNKILNVLFSDVPPSIIDWDLVAQMHFTRTALECRLKAQKTMGFTWPSNRIESDVLHSLPNIQQSDSDSEEENDRNLGFITKRVKLLQQWTVEEDFNLLRRIDEFGLAGGLSYRKTWGSWHHITAGIPGRTIWQCVARYIVLCNHFQPFTVEEDLSLFRFLIKDRDTESFSKKMLHPVLPLFPGRLREVLYARYRVVRSWYLLWCKMQEYRLLGIMNSDVEENQSIIISKRILHFSQDLNAKEDHLWILRFQKEDPSPEASVSKRSKTELVYDNDDFEALIRLVHKELIHQSSQSLYDQDAIDYSDKLLPTETYKLHCLTRKHQIRHAVLDTVKIHLNKTTKLFTQNSIWAYNLLEDENRLIELLDRLLTTKMRNVFFRAGAKVSEMLQNMPILLNHMKEEALEFEENKQSVRDMKVEKHDLEVSDCEGEENLAWDDLKTDVSEWTAEKFADRVGPRRYMQLTRIYEALKSNFIFRRSIATFTHATSLKCNACTTLPIEDRKSLYKLNYFKTPLFLRASLDCGSSSEMIKTSINRTFDTNNCKYRLRYWDNHMLALQETLAKPLTKQRDSYLQQMKRLSSASPLIHSVIPPSLDTSIGLRSFQHKMPDWLNGLKWNHAVALTSFCRAAMILTDQQRKNVPKEQKILALFDQLGKPEATKTRILQFLSLENQMLLNSTLKMFALPMLLSIVPMTDVLNEAIHLFQKSLSLIPSPLISEYEEKLVSERAFRGYNIRFRILRTDTREKLEISRVLRFDKDYSKPKIVLKIPKKWVGKLAFQVSWTETGHERKRKVTFPIQMLGLYLKGYRDLEIVDSI</sequence>
<keyword evidence="4" id="KW-0539">Nucleus</keyword>
<keyword evidence="7" id="KW-1185">Reference proteome</keyword>
<dbReference type="EMBL" id="JBJKFK010000193">
    <property type="protein sequence ID" value="KAL3318891.1"/>
    <property type="molecule type" value="Genomic_DNA"/>
</dbReference>
<proteinExistence type="predicted"/>
<accession>A0ABD2QKE7</accession>
<gene>
    <name evidence="6" type="primary">SNAPC4</name>
    <name evidence="6" type="ORF">Ciccas_002453</name>
</gene>
<dbReference type="CDD" id="cd00167">
    <property type="entry name" value="SANT"/>
    <property type="match status" value="1"/>
</dbReference>
<keyword evidence="3" id="KW-0804">Transcription</keyword>
<dbReference type="PANTHER" id="PTHR46621:SF1">
    <property type="entry name" value="SNRNA-ACTIVATING PROTEIN COMPLEX SUBUNIT 4"/>
    <property type="match status" value="1"/>
</dbReference>
<dbReference type="Proteomes" id="UP001626550">
    <property type="component" value="Unassembled WGS sequence"/>
</dbReference>
<comment type="caution">
    <text evidence="6">The sequence shown here is derived from an EMBL/GenBank/DDBJ whole genome shotgun (WGS) entry which is preliminary data.</text>
</comment>
<dbReference type="GO" id="GO:0003677">
    <property type="term" value="F:DNA binding"/>
    <property type="evidence" value="ECO:0007669"/>
    <property type="project" value="UniProtKB-KW"/>
</dbReference>
<dbReference type="InterPro" id="IPR009057">
    <property type="entry name" value="Homeodomain-like_sf"/>
</dbReference>
<organism evidence="6 7">
    <name type="scientific">Cichlidogyrus casuarinus</name>
    <dbReference type="NCBI Taxonomy" id="1844966"/>
    <lineage>
        <taxon>Eukaryota</taxon>
        <taxon>Metazoa</taxon>
        <taxon>Spiralia</taxon>
        <taxon>Lophotrochozoa</taxon>
        <taxon>Platyhelminthes</taxon>
        <taxon>Monogenea</taxon>
        <taxon>Monopisthocotylea</taxon>
        <taxon>Dactylogyridea</taxon>
        <taxon>Ancyrocephalidae</taxon>
        <taxon>Cichlidogyrus</taxon>
    </lineage>
</organism>
<protein>
    <submittedName>
        <fullName evidence="6">Myblike DNAbinding domain-containing protein</fullName>
    </submittedName>
</protein>
<keyword evidence="2" id="KW-0238">DNA-binding</keyword>
<evidence type="ECO:0000256" key="3">
    <source>
        <dbReference type="ARBA" id="ARBA00023163"/>
    </source>
</evidence>
<dbReference type="Gene3D" id="1.10.10.60">
    <property type="entry name" value="Homeodomain-like"/>
    <property type="match status" value="1"/>
</dbReference>